<protein>
    <submittedName>
        <fullName evidence="1">Uncharacterized protein</fullName>
    </submittedName>
</protein>
<dbReference type="AlphaFoldDB" id="A0A820IUL9"/>
<dbReference type="EMBL" id="CAJOBF010011947">
    <property type="protein sequence ID" value="CAF4312307.1"/>
    <property type="molecule type" value="Genomic_DNA"/>
</dbReference>
<organism evidence="1 3">
    <name type="scientific">Rotaria magnacalcarata</name>
    <dbReference type="NCBI Taxonomy" id="392030"/>
    <lineage>
        <taxon>Eukaryota</taxon>
        <taxon>Metazoa</taxon>
        <taxon>Spiralia</taxon>
        <taxon>Gnathifera</taxon>
        <taxon>Rotifera</taxon>
        <taxon>Eurotatoria</taxon>
        <taxon>Bdelloidea</taxon>
        <taxon>Philodinida</taxon>
        <taxon>Philodinidae</taxon>
        <taxon>Rotaria</taxon>
    </lineage>
</organism>
<feature type="non-terminal residue" evidence="1">
    <location>
        <position position="1"/>
    </location>
</feature>
<accession>A0A820IUL9</accession>
<proteinExistence type="predicted"/>
<feature type="non-terminal residue" evidence="1">
    <location>
        <position position="44"/>
    </location>
</feature>
<dbReference type="EMBL" id="CAJOBJ010258594">
    <property type="protein sequence ID" value="CAF5107586.1"/>
    <property type="molecule type" value="Genomic_DNA"/>
</dbReference>
<gene>
    <name evidence="2" type="ORF">GIL414_LOCUS63035</name>
    <name evidence="1" type="ORF">UXM345_LOCUS34008</name>
</gene>
<comment type="caution">
    <text evidence="1">The sequence shown here is derived from an EMBL/GenBank/DDBJ whole genome shotgun (WGS) entry which is preliminary data.</text>
</comment>
<dbReference type="Proteomes" id="UP000663842">
    <property type="component" value="Unassembled WGS sequence"/>
</dbReference>
<name>A0A820IUL9_9BILA</name>
<sequence>MAFFLLENFISTNEILYEYVDELTPFLVQALNDTISKIRSHAVS</sequence>
<evidence type="ECO:0000313" key="3">
    <source>
        <dbReference type="Proteomes" id="UP000663842"/>
    </source>
</evidence>
<evidence type="ECO:0000313" key="2">
    <source>
        <dbReference type="EMBL" id="CAF5107586.1"/>
    </source>
</evidence>
<evidence type="ECO:0000313" key="1">
    <source>
        <dbReference type="EMBL" id="CAF4312307.1"/>
    </source>
</evidence>
<dbReference type="Proteomes" id="UP000681720">
    <property type="component" value="Unassembled WGS sequence"/>
</dbReference>
<reference evidence="1" key="1">
    <citation type="submission" date="2021-02" db="EMBL/GenBank/DDBJ databases">
        <authorList>
            <person name="Nowell W R."/>
        </authorList>
    </citation>
    <scope>NUCLEOTIDE SEQUENCE</scope>
</reference>